<dbReference type="EMBL" id="BMJM01000003">
    <property type="protein sequence ID" value="GGE06921.1"/>
    <property type="molecule type" value="Genomic_DNA"/>
</dbReference>
<keyword evidence="4" id="KW-1185">Reference proteome</keyword>
<proteinExistence type="inferred from homology"/>
<dbReference type="AlphaFoldDB" id="A0A917E705"/>
<dbReference type="FunFam" id="3.10.129.10:FF:000004">
    <property type="entry name" value="Tol-pal system-associated acyl-CoA thioesterase"/>
    <property type="match status" value="1"/>
</dbReference>
<dbReference type="GO" id="GO:0047617">
    <property type="term" value="F:fatty acyl-CoA hydrolase activity"/>
    <property type="evidence" value="ECO:0007669"/>
    <property type="project" value="TreeGrafter"/>
</dbReference>
<dbReference type="Proteomes" id="UP000635071">
    <property type="component" value="Unassembled WGS sequence"/>
</dbReference>
<dbReference type="InterPro" id="IPR006684">
    <property type="entry name" value="YbgC/YbaW"/>
</dbReference>
<keyword evidence="2" id="KW-0378">Hydrolase</keyword>
<reference evidence="3" key="1">
    <citation type="journal article" date="2014" name="Int. J. Syst. Evol. Microbiol.">
        <title>Complete genome sequence of Corynebacterium casei LMG S-19264T (=DSM 44701T), isolated from a smear-ripened cheese.</title>
        <authorList>
            <consortium name="US DOE Joint Genome Institute (JGI-PGF)"/>
            <person name="Walter F."/>
            <person name="Albersmeier A."/>
            <person name="Kalinowski J."/>
            <person name="Ruckert C."/>
        </authorList>
    </citation>
    <scope>NUCLEOTIDE SEQUENCE</scope>
    <source>
        <strain evidence="3">CGMCC 1.15519</strain>
    </source>
</reference>
<dbReference type="InterPro" id="IPR008272">
    <property type="entry name" value="HB-CoA_thioesterase_AS"/>
</dbReference>
<dbReference type="InterPro" id="IPR029069">
    <property type="entry name" value="HotDog_dom_sf"/>
</dbReference>
<evidence type="ECO:0000256" key="1">
    <source>
        <dbReference type="ARBA" id="ARBA00005953"/>
    </source>
</evidence>
<dbReference type="InterPro" id="IPR050563">
    <property type="entry name" value="4-hydroxybenzoyl-CoA_TE"/>
</dbReference>
<dbReference type="PANTHER" id="PTHR31793:SF37">
    <property type="entry name" value="ACYL-COA THIOESTER HYDROLASE YBGC"/>
    <property type="match status" value="1"/>
</dbReference>
<evidence type="ECO:0000313" key="4">
    <source>
        <dbReference type="Proteomes" id="UP000635071"/>
    </source>
</evidence>
<dbReference type="RefSeq" id="WP_188761986.1">
    <property type="nucleotide sequence ID" value="NZ_BMJM01000003.1"/>
</dbReference>
<accession>A0A917E705</accession>
<comment type="similarity">
    <text evidence="1">Belongs to the 4-hydroxybenzoyl-CoA thioesterase family.</text>
</comment>
<sequence length="151" mass="17357">MKPFIPTNGEIIDGRHHYPVRVYFEDTDMTGIVYHANYLHYMERARTEMLRLSGVIHTEMMGARAGYYAVHSMNITWFRPARLDDELTVVSRVTKVRAAATCLIHDVMRGAELLCSGAVTAAFLDMDGRPRRQARDWHERFTLLMQQAATP</sequence>
<dbReference type="PANTHER" id="PTHR31793">
    <property type="entry name" value="4-HYDROXYBENZOYL-COA THIOESTERASE FAMILY MEMBER"/>
    <property type="match status" value="1"/>
</dbReference>
<dbReference type="PROSITE" id="PS01328">
    <property type="entry name" value="4HBCOA_THIOESTERASE"/>
    <property type="match status" value="1"/>
</dbReference>
<dbReference type="NCBIfam" id="TIGR00051">
    <property type="entry name" value="YbgC/FadM family acyl-CoA thioesterase"/>
    <property type="match status" value="1"/>
</dbReference>
<dbReference type="SUPFAM" id="SSF54637">
    <property type="entry name" value="Thioesterase/thiol ester dehydrase-isomerase"/>
    <property type="match status" value="1"/>
</dbReference>
<dbReference type="PIRSF" id="PIRSF003230">
    <property type="entry name" value="YbgC"/>
    <property type="match status" value="1"/>
</dbReference>
<name>A0A917E705_9SPHN</name>
<organism evidence="3 4">
    <name type="scientific">Sandarakinorhabdus glacialis</name>
    <dbReference type="NCBI Taxonomy" id="1614636"/>
    <lineage>
        <taxon>Bacteria</taxon>
        <taxon>Pseudomonadati</taxon>
        <taxon>Pseudomonadota</taxon>
        <taxon>Alphaproteobacteria</taxon>
        <taxon>Sphingomonadales</taxon>
        <taxon>Sphingosinicellaceae</taxon>
        <taxon>Sandarakinorhabdus</taxon>
    </lineage>
</organism>
<comment type="caution">
    <text evidence="3">The sequence shown here is derived from an EMBL/GenBank/DDBJ whole genome shotgun (WGS) entry which is preliminary data.</text>
</comment>
<protein>
    <submittedName>
        <fullName evidence="3">Tol-pal system-associated acyl-CoA thioesterase</fullName>
    </submittedName>
</protein>
<evidence type="ECO:0000256" key="2">
    <source>
        <dbReference type="ARBA" id="ARBA00022801"/>
    </source>
</evidence>
<dbReference type="Pfam" id="PF13279">
    <property type="entry name" value="4HBT_2"/>
    <property type="match status" value="1"/>
</dbReference>
<reference evidence="3" key="2">
    <citation type="submission" date="2020-09" db="EMBL/GenBank/DDBJ databases">
        <authorList>
            <person name="Sun Q."/>
            <person name="Zhou Y."/>
        </authorList>
    </citation>
    <scope>NUCLEOTIDE SEQUENCE</scope>
    <source>
        <strain evidence="3">CGMCC 1.15519</strain>
    </source>
</reference>
<gene>
    <name evidence="3" type="ORF">GCM10011529_11610</name>
</gene>
<dbReference type="CDD" id="cd00586">
    <property type="entry name" value="4HBT"/>
    <property type="match status" value="1"/>
</dbReference>
<dbReference type="Gene3D" id="3.10.129.10">
    <property type="entry name" value="Hotdog Thioesterase"/>
    <property type="match status" value="1"/>
</dbReference>
<evidence type="ECO:0000313" key="3">
    <source>
        <dbReference type="EMBL" id="GGE06921.1"/>
    </source>
</evidence>